<dbReference type="EMBL" id="JAQQDH010000005">
    <property type="protein sequence ID" value="MFM0445466.1"/>
    <property type="molecule type" value="Genomic_DNA"/>
</dbReference>
<name>A0ABW9C399_9BURK</name>
<dbReference type="Gene3D" id="3.30.50.20">
    <property type="entry name" value="prophage-derive protein ybcO"/>
    <property type="match status" value="1"/>
</dbReference>
<reference evidence="1 2" key="1">
    <citation type="journal article" date="2024" name="Chem. Sci.">
        <title>Discovery of megapolipeptins by genome mining of a Burkholderiales bacteria collection.</title>
        <authorList>
            <person name="Paulo B.S."/>
            <person name="Recchia M.J.J."/>
            <person name="Lee S."/>
            <person name="Fergusson C.H."/>
            <person name="Romanowski S.B."/>
            <person name="Hernandez A."/>
            <person name="Krull N."/>
            <person name="Liu D.Y."/>
            <person name="Cavanagh H."/>
            <person name="Bos A."/>
            <person name="Gray C.A."/>
            <person name="Murphy B.T."/>
            <person name="Linington R.G."/>
            <person name="Eustaquio A.S."/>
        </authorList>
    </citation>
    <scope>NUCLEOTIDE SEQUENCE [LARGE SCALE GENOMIC DNA]</scope>
    <source>
        <strain evidence="1 2">RL17-379-BIB-C</strain>
    </source>
</reference>
<keyword evidence="2" id="KW-1185">Reference proteome</keyword>
<sequence>MTWNSTFKQRGKPLARTGFKRKEPGAFKAQLDRNTQTLTRKAAMKTRRKRVTVADGAKYLAACRGEPCYLRVPMVCPLNPNDETVVPCHENSLAAGKGMGIKGSHMRTVPGCFLCHAWLDQGKALRVEKGAVFQLAMADWEPVRARKMGLQTQEAA</sequence>
<dbReference type="RefSeq" id="WP_408130122.1">
    <property type="nucleotide sequence ID" value="NZ_JAQQDH010000005.1"/>
</dbReference>
<dbReference type="Proteomes" id="UP001629288">
    <property type="component" value="Unassembled WGS sequence"/>
</dbReference>
<accession>A0ABW9C399</accession>
<comment type="caution">
    <text evidence="1">The sequence shown here is derived from an EMBL/GenBank/DDBJ whole genome shotgun (WGS) entry which is preliminary data.</text>
</comment>
<dbReference type="Pfam" id="PF07102">
    <property type="entry name" value="YbcO"/>
    <property type="match status" value="1"/>
</dbReference>
<protein>
    <submittedName>
        <fullName evidence="1">DUF1364 family protein</fullName>
    </submittedName>
</protein>
<gene>
    <name evidence="1" type="ORF">PQR00_17880</name>
</gene>
<dbReference type="InterPro" id="IPR010774">
    <property type="entry name" value="YbcO"/>
</dbReference>
<organism evidence="1 2">
    <name type="scientific">Paraburkholderia strydomiana</name>
    <dbReference type="NCBI Taxonomy" id="1245417"/>
    <lineage>
        <taxon>Bacteria</taxon>
        <taxon>Pseudomonadati</taxon>
        <taxon>Pseudomonadota</taxon>
        <taxon>Betaproteobacteria</taxon>
        <taxon>Burkholderiales</taxon>
        <taxon>Burkholderiaceae</taxon>
        <taxon>Paraburkholderia</taxon>
    </lineage>
</organism>
<proteinExistence type="predicted"/>
<evidence type="ECO:0000313" key="1">
    <source>
        <dbReference type="EMBL" id="MFM0445466.1"/>
    </source>
</evidence>
<evidence type="ECO:0000313" key="2">
    <source>
        <dbReference type="Proteomes" id="UP001629288"/>
    </source>
</evidence>